<name>A0ABS7A2G6_9PROT</name>
<comment type="caution">
    <text evidence="4">The sequence shown here is derived from an EMBL/GenBank/DDBJ whole genome shotgun (WGS) entry which is preliminary data.</text>
</comment>
<dbReference type="SUPFAM" id="SSF53756">
    <property type="entry name" value="UDP-Glycosyltransferase/glycogen phosphorylase"/>
    <property type="match status" value="1"/>
</dbReference>
<gene>
    <name evidence="4" type="ORF">KPL78_01410</name>
</gene>
<reference evidence="4 5" key="1">
    <citation type="submission" date="2021-07" db="EMBL/GenBank/DDBJ databases">
        <authorList>
            <person name="So Y."/>
        </authorList>
    </citation>
    <scope>NUCLEOTIDE SEQUENCE [LARGE SCALE GENOMIC DNA]</scope>
    <source>
        <strain evidence="4 5">HJA6</strain>
    </source>
</reference>
<dbReference type="CDD" id="cd03809">
    <property type="entry name" value="GT4_MtfB-like"/>
    <property type="match status" value="1"/>
</dbReference>
<evidence type="ECO:0000313" key="4">
    <source>
        <dbReference type="EMBL" id="MBW6396479.1"/>
    </source>
</evidence>
<keyword evidence="1" id="KW-0808">Transferase</keyword>
<accession>A0ABS7A2G6</accession>
<feature type="domain" description="Glycosyl transferase family 1" evidence="2">
    <location>
        <begin position="193"/>
        <end position="349"/>
    </location>
</feature>
<dbReference type="InterPro" id="IPR001296">
    <property type="entry name" value="Glyco_trans_1"/>
</dbReference>
<dbReference type="InterPro" id="IPR028098">
    <property type="entry name" value="Glyco_trans_4-like_N"/>
</dbReference>
<dbReference type="EMBL" id="JAHYBZ010000001">
    <property type="protein sequence ID" value="MBW6396479.1"/>
    <property type="molecule type" value="Genomic_DNA"/>
</dbReference>
<dbReference type="Proteomes" id="UP001196565">
    <property type="component" value="Unassembled WGS sequence"/>
</dbReference>
<keyword evidence="5" id="KW-1185">Reference proteome</keyword>
<proteinExistence type="predicted"/>
<dbReference type="Pfam" id="PF00534">
    <property type="entry name" value="Glycos_transf_1"/>
    <property type="match status" value="1"/>
</dbReference>
<sequence>MARILINAMAMGAVKTGVGRFIDELLTALSGIDGDNEYNVYTTELGRRELQLGPNFTVHAPRLSRPVRLVWEQLVLPSLVRRHGAELLHGQGFTLPLRKTSRQVVTIYDMTWFSHGQTHERVKTAYFRTLIPRALQQADHILAISESTAADIRALFPAAGARVVTTPGGVGPHFFRRPSEEATQTVLRRFGIDGPFLLSVGTLQPRKNLPRLLEAFALLKREGSIPHRLVLCGEPGWANSDVYKRAQAPDLAGQVLFTGFIADSDLVGLYAACDVFAYPSLYEGFGLPVVEAMAAGVAVLTSDNSSLREVAGDAALLCNPMSVEDIAAKLRLLAEDPAMRQDFVARGRRRAEFYTWQECARRTLNAYRDALAT</sequence>
<evidence type="ECO:0000259" key="2">
    <source>
        <dbReference type="Pfam" id="PF00534"/>
    </source>
</evidence>
<feature type="domain" description="Glycosyltransferase subfamily 4-like N-terminal" evidence="3">
    <location>
        <begin position="17"/>
        <end position="170"/>
    </location>
</feature>
<protein>
    <submittedName>
        <fullName evidence="4">Glycosyltransferase family 4 protein</fullName>
    </submittedName>
</protein>
<dbReference type="Gene3D" id="3.40.50.2000">
    <property type="entry name" value="Glycogen Phosphorylase B"/>
    <property type="match status" value="2"/>
</dbReference>
<dbReference type="RefSeq" id="WP_219760858.1">
    <property type="nucleotide sequence ID" value="NZ_JAHYBZ010000001.1"/>
</dbReference>
<evidence type="ECO:0000313" key="5">
    <source>
        <dbReference type="Proteomes" id="UP001196565"/>
    </source>
</evidence>
<dbReference type="PANTHER" id="PTHR46401">
    <property type="entry name" value="GLYCOSYLTRANSFERASE WBBK-RELATED"/>
    <property type="match status" value="1"/>
</dbReference>
<organism evidence="4 5">
    <name type="scientific">Roseomonas alba</name>
    <dbReference type="NCBI Taxonomy" id="2846776"/>
    <lineage>
        <taxon>Bacteria</taxon>
        <taxon>Pseudomonadati</taxon>
        <taxon>Pseudomonadota</taxon>
        <taxon>Alphaproteobacteria</taxon>
        <taxon>Acetobacterales</taxon>
        <taxon>Roseomonadaceae</taxon>
        <taxon>Roseomonas</taxon>
    </lineage>
</organism>
<dbReference type="Pfam" id="PF13439">
    <property type="entry name" value="Glyco_transf_4"/>
    <property type="match status" value="1"/>
</dbReference>
<dbReference type="PANTHER" id="PTHR46401:SF2">
    <property type="entry name" value="GLYCOSYLTRANSFERASE WBBK-RELATED"/>
    <property type="match status" value="1"/>
</dbReference>
<evidence type="ECO:0000256" key="1">
    <source>
        <dbReference type="ARBA" id="ARBA00022679"/>
    </source>
</evidence>
<evidence type="ECO:0000259" key="3">
    <source>
        <dbReference type="Pfam" id="PF13439"/>
    </source>
</evidence>